<dbReference type="PANTHER" id="PTHR21286:SF0">
    <property type="entry name" value="NUCLEAR PORE COMPLEX PROTEIN NUP160"/>
    <property type="match status" value="1"/>
</dbReference>
<evidence type="ECO:0000259" key="1">
    <source>
        <dbReference type="Pfam" id="PF23347"/>
    </source>
</evidence>
<dbReference type="GO" id="GO:0005643">
    <property type="term" value="C:nuclear pore"/>
    <property type="evidence" value="ECO:0007669"/>
    <property type="project" value="TreeGrafter"/>
</dbReference>
<dbReference type="EMBL" id="CACVKT020001347">
    <property type="protein sequence ID" value="CAC5366840.1"/>
    <property type="molecule type" value="Genomic_DNA"/>
</dbReference>
<reference evidence="2 3" key="1">
    <citation type="submission" date="2020-06" db="EMBL/GenBank/DDBJ databases">
        <authorList>
            <person name="Li R."/>
            <person name="Bekaert M."/>
        </authorList>
    </citation>
    <scope>NUCLEOTIDE SEQUENCE [LARGE SCALE GENOMIC DNA]</scope>
    <source>
        <strain evidence="3">wild</strain>
    </source>
</reference>
<name>A0A6J8AHV9_MYTCO</name>
<proteinExistence type="predicted"/>
<dbReference type="OrthoDB" id="67716at2759"/>
<gene>
    <name evidence="2" type="ORF">MCOR_6966</name>
</gene>
<dbReference type="InterPro" id="IPR056536">
    <property type="entry name" value="TPR_NUP160_C"/>
</dbReference>
<dbReference type="Pfam" id="PF23347">
    <property type="entry name" value="TPR_Nup160_C"/>
    <property type="match status" value="1"/>
</dbReference>
<protein>
    <recommendedName>
        <fullName evidence="1">NUP160 C-terminal TPR domain-containing protein</fullName>
    </recommendedName>
</protein>
<evidence type="ECO:0000313" key="2">
    <source>
        <dbReference type="EMBL" id="CAC5366840.1"/>
    </source>
</evidence>
<dbReference type="InterPro" id="IPR021717">
    <property type="entry name" value="Nucleoporin_Nup160"/>
</dbReference>
<feature type="domain" description="NUP160 C-terminal TPR" evidence="1">
    <location>
        <begin position="33"/>
        <end position="130"/>
    </location>
</feature>
<dbReference type="Proteomes" id="UP000507470">
    <property type="component" value="Unassembled WGS sequence"/>
</dbReference>
<organism evidence="2 3">
    <name type="scientific">Mytilus coruscus</name>
    <name type="common">Sea mussel</name>
    <dbReference type="NCBI Taxonomy" id="42192"/>
    <lineage>
        <taxon>Eukaryota</taxon>
        <taxon>Metazoa</taxon>
        <taxon>Spiralia</taxon>
        <taxon>Lophotrochozoa</taxon>
        <taxon>Mollusca</taxon>
        <taxon>Bivalvia</taxon>
        <taxon>Autobranchia</taxon>
        <taxon>Pteriomorphia</taxon>
        <taxon>Mytilida</taxon>
        <taxon>Mytiloidea</taxon>
        <taxon>Mytilidae</taxon>
        <taxon>Mytilinae</taxon>
        <taxon>Mytilus</taxon>
    </lineage>
</organism>
<keyword evidence="3" id="KW-1185">Reference proteome</keyword>
<dbReference type="AlphaFoldDB" id="A0A6J8AHV9"/>
<dbReference type="PANTHER" id="PTHR21286">
    <property type="entry name" value="NUCLEAR PORE COMPLEX PROTEIN NUP160"/>
    <property type="match status" value="1"/>
</dbReference>
<evidence type="ECO:0000313" key="3">
    <source>
        <dbReference type="Proteomes" id="UP000507470"/>
    </source>
</evidence>
<sequence>MVFHGDYTVYSPKRLYDGIEKQEIMMKKLEIVELVDIKTEFMLVDARLRLYGKESDQGFHSGPISRPDEIVGQLVTVGLYDRAVIISHLFDLKLHTVMESLALRCVNLARSNVGIMATDCYDWLQDNNVTLSCVMQNSR</sequence>
<accession>A0A6J8AHV9</accession>
<dbReference type="GO" id="GO:0017056">
    <property type="term" value="F:structural constituent of nuclear pore"/>
    <property type="evidence" value="ECO:0007669"/>
    <property type="project" value="TreeGrafter"/>
</dbReference>